<feature type="transmembrane region" description="Helical" evidence="8">
    <location>
        <begin position="285"/>
        <end position="304"/>
    </location>
</feature>
<evidence type="ECO:0000256" key="3">
    <source>
        <dbReference type="ARBA" id="ARBA00022692"/>
    </source>
</evidence>
<feature type="transmembrane region" description="Helical" evidence="8">
    <location>
        <begin position="191"/>
        <end position="212"/>
    </location>
</feature>
<dbReference type="GO" id="GO:0016020">
    <property type="term" value="C:membrane"/>
    <property type="evidence" value="ECO:0007669"/>
    <property type="project" value="UniProtKB-SubCell"/>
</dbReference>
<evidence type="ECO:0000256" key="2">
    <source>
        <dbReference type="ARBA" id="ARBA00007018"/>
    </source>
</evidence>
<keyword evidence="5 8" id="KW-0472">Membrane</keyword>
<feature type="transmembrane region" description="Helical" evidence="8">
    <location>
        <begin position="356"/>
        <end position="380"/>
    </location>
</feature>
<keyword evidence="3 8" id="KW-0812">Transmembrane</keyword>
<dbReference type="EMBL" id="HBUE01045170">
    <property type="protein sequence ID" value="CAG6462316.1"/>
    <property type="molecule type" value="Transcribed_RNA"/>
</dbReference>
<evidence type="ECO:0000256" key="6">
    <source>
        <dbReference type="PIRSR" id="PIRSR604254-1"/>
    </source>
</evidence>
<feature type="region of interest" description="Disordered" evidence="7">
    <location>
        <begin position="78"/>
        <end position="99"/>
    </location>
</feature>
<evidence type="ECO:0000256" key="8">
    <source>
        <dbReference type="SAM" id="Phobius"/>
    </source>
</evidence>
<comment type="similarity">
    <text evidence="2">Belongs to the ADIPOR family.</text>
</comment>
<feature type="binding site" evidence="6">
    <location>
        <position position="354"/>
    </location>
    <ligand>
        <name>Zn(2+)</name>
        <dbReference type="ChEBI" id="CHEBI:29105"/>
    </ligand>
</feature>
<keyword evidence="9" id="KW-0675">Receptor</keyword>
<keyword evidence="4 8" id="KW-1133">Transmembrane helix</keyword>
<evidence type="ECO:0000256" key="7">
    <source>
        <dbReference type="SAM" id="MobiDB-lite"/>
    </source>
</evidence>
<accession>A0A8D8ARU3</accession>
<organism evidence="9">
    <name type="scientific">Culex pipiens</name>
    <name type="common">House mosquito</name>
    <dbReference type="NCBI Taxonomy" id="7175"/>
    <lineage>
        <taxon>Eukaryota</taxon>
        <taxon>Metazoa</taxon>
        <taxon>Ecdysozoa</taxon>
        <taxon>Arthropoda</taxon>
        <taxon>Hexapoda</taxon>
        <taxon>Insecta</taxon>
        <taxon>Pterygota</taxon>
        <taxon>Neoptera</taxon>
        <taxon>Endopterygota</taxon>
        <taxon>Diptera</taxon>
        <taxon>Nematocera</taxon>
        <taxon>Culicoidea</taxon>
        <taxon>Culicidae</taxon>
        <taxon>Culicinae</taxon>
        <taxon>Culicini</taxon>
        <taxon>Culex</taxon>
        <taxon>Culex</taxon>
    </lineage>
</organism>
<keyword evidence="6" id="KW-0479">Metal-binding</keyword>
<sequence length="394" mass="44563">MEELNNLLKAEIDENMNSGIVASTILTTTTTAATCYQRFAKSRKNIIQEEFAPTLTDSDKSPIHTCASTSATVFSNSAATTQPKETPNGCCSSSSGSPAELDCGKQDVSYYKLRQLLSYDDAPAHLKFNPFIRSGYRTILSTKLCLESMFWWTNETVNIWSHVFGWFLFIGLAYSDVVLLQMHASMIDKLIVGALLVCFQVCMILSSIYHTFSCKSEQSYECFLAYDLFGIALSLLAIFISGIYYAFWCNAELRNFYIITIGVIFTVAMILQIPRLKVNSNVKMLAFVAWAAYGVVPTLHWYIVMGGAESTMVKLFIPRVAIMYLLTGTAFLIYVTRIPERWFAGKVDYIGHSHNWWHVFVLAALYYWHNSGLAFAFFMIDNGCVEDRDKCYRL</sequence>
<protein>
    <submittedName>
        <fullName evidence="9">Progestin and adipoQ receptor family member 3</fullName>
    </submittedName>
</protein>
<evidence type="ECO:0000256" key="5">
    <source>
        <dbReference type="ARBA" id="ARBA00023136"/>
    </source>
</evidence>
<keyword evidence="6" id="KW-0862">Zinc</keyword>
<proteinExistence type="inferred from homology"/>
<dbReference type="AlphaFoldDB" id="A0A8D8ARU3"/>
<feature type="transmembrane region" description="Helical" evidence="8">
    <location>
        <begin position="159"/>
        <end position="179"/>
    </location>
</feature>
<evidence type="ECO:0000256" key="1">
    <source>
        <dbReference type="ARBA" id="ARBA00004141"/>
    </source>
</evidence>
<evidence type="ECO:0000313" key="9">
    <source>
        <dbReference type="EMBL" id="CAG6462316.1"/>
    </source>
</evidence>
<dbReference type="Pfam" id="PF03006">
    <property type="entry name" value="HlyIII"/>
    <property type="match status" value="1"/>
</dbReference>
<dbReference type="EMBL" id="HBUE01045177">
    <property type="protein sequence ID" value="CAG6462320.1"/>
    <property type="molecule type" value="Transcribed_RNA"/>
</dbReference>
<dbReference type="GO" id="GO:0046872">
    <property type="term" value="F:metal ion binding"/>
    <property type="evidence" value="ECO:0007669"/>
    <property type="project" value="UniProtKB-KW"/>
</dbReference>
<reference evidence="9" key="1">
    <citation type="submission" date="2021-05" db="EMBL/GenBank/DDBJ databases">
        <authorList>
            <person name="Alioto T."/>
            <person name="Alioto T."/>
            <person name="Gomez Garrido J."/>
        </authorList>
    </citation>
    <scope>NUCLEOTIDE SEQUENCE</scope>
</reference>
<dbReference type="PANTHER" id="PTHR20855">
    <property type="entry name" value="ADIPOR/PROGESTIN RECEPTOR-RELATED"/>
    <property type="match status" value="1"/>
</dbReference>
<dbReference type="EMBL" id="HBUE01045178">
    <property type="protein sequence ID" value="CAG6462321.1"/>
    <property type="molecule type" value="Transcribed_RNA"/>
</dbReference>
<dbReference type="PANTHER" id="PTHR20855:SF15">
    <property type="entry name" value="PROGESTIN AND ADIPOQ RECEPTOR FAMILY MEMBER 3"/>
    <property type="match status" value="1"/>
</dbReference>
<feature type="transmembrane region" description="Helical" evidence="8">
    <location>
        <begin position="224"/>
        <end position="248"/>
    </location>
</feature>
<feature type="binding site" evidence="6">
    <location>
        <position position="210"/>
    </location>
    <ligand>
        <name>Zn(2+)</name>
        <dbReference type="ChEBI" id="CHEBI:29105"/>
    </ligand>
</feature>
<feature type="transmembrane region" description="Helical" evidence="8">
    <location>
        <begin position="255"/>
        <end position="273"/>
    </location>
</feature>
<feature type="transmembrane region" description="Helical" evidence="8">
    <location>
        <begin position="316"/>
        <end position="336"/>
    </location>
</feature>
<evidence type="ECO:0000256" key="4">
    <source>
        <dbReference type="ARBA" id="ARBA00022989"/>
    </source>
</evidence>
<dbReference type="InterPro" id="IPR004254">
    <property type="entry name" value="AdipoR/HlyIII-related"/>
</dbReference>
<dbReference type="GO" id="GO:0038023">
    <property type="term" value="F:signaling receptor activity"/>
    <property type="evidence" value="ECO:0007669"/>
    <property type="project" value="TreeGrafter"/>
</dbReference>
<feature type="binding site" evidence="6">
    <location>
        <position position="358"/>
    </location>
    <ligand>
        <name>Zn(2+)</name>
        <dbReference type="ChEBI" id="CHEBI:29105"/>
    </ligand>
</feature>
<comment type="subcellular location">
    <subcellularLocation>
        <location evidence="1">Membrane</location>
        <topology evidence="1">Multi-pass membrane protein</topology>
    </subcellularLocation>
</comment>
<name>A0A8D8ARU3_CULPI</name>
<dbReference type="EMBL" id="HBUE01045173">
    <property type="protein sequence ID" value="CAG6462318.1"/>
    <property type="molecule type" value="Transcribed_RNA"/>
</dbReference>